<organism evidence="21 22">
    <name type="scientific">Allobacillus salarius</name>
    <dbReference type="NCBI Taxonomy" id="1955272"/>
    <lineage>
        <taxon>Bacteria</taxon>
        <taxon>Bacillati</taxon>
        <taxon>Bacillota</taxon>
        <taxon>Bacilli</taxon>
        <taxon>Bacillales</taxon>
        <taxon>Bacillaceae</taxon>
        <taxon>Allobacillus</taxon>
    </lineage>
</organism>
<dbReference type="OrthoDB" id="9809796at2"/>
<evidence type="ECO:0000259" key="20">
    <source>
        <dbReference type="Pfam" id="PF08245"/>
    </source>
</evidence>
<evidence type="ECO:0000256" key="9">
    <source>
        <dbReference type="ARBA" id="ARBA00022741"/>
    </source>
</evidence>
<evidence type="ECO:0000256" key="6">
    <source>
        <dbReference type="ARBA" id="ARBA00015655"/>
    </source>
</evidence>
<dbReference type="PANTHER" id="PTHR43692:SF1">
    <property type="entry name" value="UDP-N-ACETYLMURAMOYLALANINE--D-GLUTAMATE LIGASE"/>
    <property type="match status" value="1"/>
</dbReference>
<comment type="catalytic activity">
    <reaction evidence="16 17 18">
        <text>UDP-N-acetyl-alpha-D-muramoyl-L-alanine + D-glutamate + ATP = UDP-N-acetyl-alpha-D-muramoyl-L-alanyl-D-glutamate + ADP + phosphate + H(+)</text>
        <dbReference type="Rhea" id="RHEA:16429"/>
        <dbReference type="ChEBI" id="CHEBI:15378"/>
        <dbReference type="ChEBI" id="CHEBI:29986"/>
        <dbReference type="ChEBI" id="CHEBI:30616"/>
        <dbReference type="ChEBI" id="CHEBI:43474"/>
        <dbReference type="ChEBI" id="CHEBI:83898"/>
        <dbReference type="ChEBI" id="CHEBI:83900"/>
        <dbReference type="ChEBI" id="CHEBI:456216"/>
        <dbReference type="EC" id="6.3.2.9"/>
    </reaction>
</comment>
<evidence type="ECO:0000256" key="8">
    <source>
        <dbReference type="ARBA" id="ARBA00022598"/>
    </source>
</evidence>
<evidence type="ECO:0000259" key="19">
    <source>
        <dbReference type="Pfam" id="PF02875"/>
    </source>
</evidence>
<reference evidence="21 22" key="1">
    <citation type="submission" date="2019-07" db="EMBL/GenBank/DDBJ databases">
        <title>Allobacillus sp. nov. SKP isolated from shrimp paste of Euphausiacea.</title>
        <authorList>
            <person name="Kanchanasin P."/>
            <person name="Tanasupawat S."/>
            <person name="Shi W."/>
            <person name="Wu L."/>
            <person name="Ma J."/>
        </authorList>
    </citation>
    <scope>NUCLEOTIDE SEQUENCE [LARGE SCALE GENOMIC DNA]</scope>
    <source>
        <strain evidence="21 22">SKP4-8</strain>
    </source>
</reference>
<dbReference type="GO" id="GO:0071555">
    <property type="term" value="P:cell wall organization"/>
    <property type="evidence" value="ECO:0007669"/>
    <property type="project" value="UniProtKB-KW"/>
</dbReference>
<keyword evidence="12 17" id="KW-0573">Peptidoglycan synthesis</keyword>
<evidence type="ECO:0000256" key="13">
    <source>
        <dbReference type="ARBA" id="ARBA00023316"/>
    </source>
</evidence>
<comment type="caution">
    <text evidence="21">The sequence shown here is derived from an EMBL/GenBank/DDBJ whole genome shotgun (WGS) entry which is preliminary data.</text>
</comment>
<evidence type="ECO:0000256" key="12">
    <source>
        <dbReference type="ARBA" id="ARBA00022984"/>
    </source>
</evidence>
<keyword evidence="13 17" id="KW-0961">Cell wall biogenesis/degradation</keyword>
<gene>
    <name evidence="17" type="primary">murD</name>
    <name evidence="21" type="ORF">FPQ13_02080</name>
</gene>
<dbReference type="InterPro" id="IPR004101">
    <property type="entry name" value="Mur_ligase_C"/>
</dbReference>
<dbReference type="GO" id="GO:0009252">
    <property type="term" value="P:peptidoglycan biosynthetic process"/>
    <property type="evidence" value="ECO:0007669"/>
    <property type="project" value="UniProtKB-UniRule"/>
</dbReference>
<evidence type="ECO:0000256" key="16">
    <source>
        <dbReference type="ARBA" id="ARBA00047632"/>
    </source>
</evidence>
<feature type="domain" description="Mur ligase C-terminal" evidence="19">
    <location>
        <begin position="313"/>
        <end position="426"/>
    </location>
</feature>
<comment type="function">
    <text evidence="1 17 18">Cell wall formation. Catalyzes the addition of glutamate to the nucleotide precursor UDP-N-acetylmuramoyl-L-alanine (UMA).</text>
</comment>
<dbReference type="Gene3D" id="3.40.1190.10">
    <property type="entry name" value="Mur-like, catalytic domain"/>
    <property type="match status" value="1"/>
</dbReference>
<keyword evidence="22" id="KW-1185">Reference proteome</keyword>
<evidence type="ECO:0000313" key="22">
    <source>
        <dbReference type="Proteomes" id="UP000316425"/>
    </source>
</evidence>
<evidence type="ECO:0000256" key="3">
    <source>
        <dbReference type="ARBA" id="ARBA00004752"/>
    </source>
</evidence>
<comment type="similarity">
    <text evidence="4 17">Belongs to the MurCDEF family.</text>
</comment>
<sequence length="450" mass="50281">MKTLTNFPYNKVLVLGLAKSGEAAAQLLYDSGIDFRINDRLPLEENETAKRFTEMGCDVITGKHPLTVLNDIDLVVKNPGIPYDNPIIQEALNRDLPVITEVELSYPLVEGPLIAITGSNGKTTTTTLIFELLQAGGFNPLIAGNIGNVASEVLREQKKDQPVVMELSSFQLKGTKTFKPDYAILLNLTEAHLDYHHSMEDYINSKLKIFQNQTNEDVAILNQLDSLTSSQQIPGNGKRVYFSVSNDSDSEITLTKDDQIQFRGNKLMSKNEVALPGNHNLENVLASIVIAKSFHISDEIIIEKLRTFIGVKHRLQFLERLNERLFYNDSKATNIQATSKAVRSFERPIVLIAGGLDRGNEFDELFDSFNNVTNCIVYGESKDKLYEAGKRKGFKQITITDSLVEATKKAYELSKPGDIILLSPACASWDQFPSFEARGDMFIETVHKLK</sequence>
<dbReference type="HAMAP" id="MF_00639">
    <property type="entry name" value="MurD"/>
    <property type="match status" value="1"/>
</dbReference>
<dbReference type="InterPro" id="IPR005762">
    <property type="entry name" value="MurD"/>
</dbReference>
<evidence type="ECO:0000256" key="7">
    <source>
        <dbReference type="ARBA" id="ARBA00022490"/>
    </source>
</evidence>
<dbReference type="AlphaFoldDB" id="A0A556PRQ4"/>
<keyword evidence="17 18" id="KW-0132">Cell division</keyword>
<keyword evidence="17 18" id="KW-0131">Cell cycle</keyword>
<dbReference type="Pfam" id="PF21799">
    <property type="entry name" value="MurD-like_N"/>
    <property type="match status" value="1"/>
</dbReference>
<evidence type="ECO:0000256" key="11">
    <source>
        <dbReference type="ARBA" id="ARBA00022960"/>
    </source>
</evidence>
<evidence type="ECO:0000256" key="18">
    <source>
        <dbReference type="RuleBase" id="RU003664"/>
    </source>
</evidence>
<dbReference type="InterPro" id="IPR036565">
    <property type="entry name" value="Mur-like_cat_sf"/>
</dbReference>
<dbReference type="Gene3D" id="3.40.50.720">
    <property type="entry name" value="NAD(P)-binding Rossmann-like Domain"/>
    <property type="match status" value="1"/>
</dbReference>
<comment type="pathway">
    <text evidence="3 17 18">Cell wall biogenesis; peptidoglycan biosynthesis.</text>
</comment>
<keyword evidence="11 17" id="KW-0133">Cell shape</keyword>
<evidence type="ECO:0000256" key="10">
    <source>
        <dbReference type="ARBA" id="ARBA00022840"/>
    </source>
</evidence>
<dbReference type="Proteomes" id="UP000316425">
    <property type="component" value="Unassembled WGS sequence"/>
</dbReference>
<dbReference type="InterPro" id="IPR013221">
    <property type="entry name" value="Mur_ligase_cen"/>
</dbReference>
<dbReference type="GO" id="GO:0008764">
    <property type="term" value="F:UDP-N-acetylmuramoylalanine-D-glutamate ligase activity"/>
    <property type="evidence" value="ECO:0007669"/>
    <property type="project" value="UniProtKB-UniRule"/>
</dbReference>
<protein>
    <recommendedName>
        <fullName evidence="6 17">UDP-N-acetylmuramoylalanine--D-glutamate ligase</fullName>
        <ecNumber evidence="5 17">6.3.2.9</ecNumber>
    </recommendedName>
    <alternativeName>
        <fullName evidence="15 17">D-glutamic acid-adding enzyme</fullName>
    </alternativeName>
    <alternativeName>
        <fullName evidence="14 17">UDP-N-acetylmuramoyl-L-alanyl-D-glutamate synthetase</fullName>
    </alternativeName>
</protein>
<feature type="domain" description="Mur ligase central" evidence="20">
    <location>
        <begin position="116"/>
        <end position="291"/>
    </location>
</feature>
<feature type="binding site" evidence="17">
    <location>
        <begin position="118"/>
        <end position="124"/>
    </location>
    <ligand>
        <name>ATP</name>
        <dbReference type="ChEBI" id="CHEBI:30616"/>
    </ligand>
</feature>
<dbReference type="GO" id="GO:0008360">
    <property type="term" value="P:regulation of cell shape"/>
    <property type="evidence" value="ECO:0007669"/>
    <property type="project" value="UniProtKB-KW"/>
</dbReference>
<dbReference type="NCBIfam" id="TIGR01087">
    <property type="entry name" value="murD"/>
    <property type="match status" value="1"/>
</dbReference>
<name>A0A556PRQ4_9BACI</name>
<dbReference type="SUPFAM" id="SSF53623">
    <property type="entry name" value="MurD-like peptide ligases, catalytic domain"/>
    <property type="match status" value="1"/>
</dbReference>
<dbReference type="SUPFAM" id="SSF53244">
    <property type="entry name" value="MurD-like peptide ligases, peptide-binding domain"/>
    <property type="match status" value="1"/>
</dbReference>
<dbReference type="GO" id="GO:0051301">
    <property type="term" value="P:cell division"/>
    <property type="evidence" value="ECO:0007669"/>
    <property type="project" value="UniProtKB-KW"/>
</dbReference>
<evidence type="ECO:0000256" key="4">
    <source>
        <dbReference type="ARBA" id="ARBA00010416"/>
    </source>
</evidence>
<keyword evidence="9 17" id="KW-0547">Nucleotide-binding</keyword>
<evidence type="ECO:0000256" key="5">
    <source>
        <dbReference type="ARBA" id="ARBA00012212"/>
    </source>
</evidence>
<dbReference type="EMBL" id="VMHE01000002">
    <property type="protein sequence ID" value="TSJ67066.1"/>
    <property type="molecule type" value="Genomic_DNA"/>
</dbReference>
<dbReference type="Pfam" id="PF08245">
    <property type="entry name" value="Mur_ligase_M"/>
    <property type="match status" value="1"/>
</dbReference>
<evidence type="ECO:0000256" key="2">
    <source>
        <dbReference type="ARBA" id="ARBA00004496"/>
    </source>
</evidence>
<dbReference type="RefSeq" id="WP_144087655.1">
    <property type="nucleotide sequence ID" value="NZ_VMHE01000002.1"/>
</dbReference>
<dbReference type="PANTHER" id="PTHR43692">
    <property type="entry name" value="UDP-N-ACETYLMURAMOYLALANINE--D-GLUTAMATE LIGASE"/>
    <property type="match status" value="1"/>
</dbReference>
<dbReference type="GO" id="GO:0005737">
    <property type="term" value="C:cytoplasm"/>
    <property type="evidence" value="ECO:0007669"/>
    <property type="project" value="UniProtKB-SubCell"/>
</dbReference>
<evidence type="ECO:0000256" key="15">
    <source>
        <dbReference type="ARBA" id="ARBA00032324"/>
    </source>
</evidence>
<dbReference type="InterPro" id="IPR036615">
    <property type="entry name" value="Mur_ligase_C_dom_sf"/>
</dbReference>
<accession>A0A556PRQ4</accession>
<keyword evidence="7 17" id="KW-0963">Cytoplasm</keyword>
<evidence type="ECO:0000256" key="1">
    <source>
        <dbReference type="ARBA" id="ARBA00002734"/>
    </source>
</evidence>
<keyword evidence="8 17" id="KW-0436">Ligase</keyword>
<comment type="subcellular location">
    <subcellularLocation>
        <location evidence="2 17 18">Cytoplasm</location>
    </subcellularLocation>
</comment>
<evidence type="ECO:0000313" key="21">
    <source>
        <dbReference type="EMBL" id="TSJ67066.1"/>
    </source>
</evidence>
<dbReference type="Pfam" id="PF02875">
    <property type="entry name" value="Mur_ligase_C"/>
    <property type="match status" value="1"/>
</dbReference>
<dbReference type="EC" id="6.3.2.9" evidence="5 17"/>
<evidence type="ECO:0000256" key="14">
    <source>
        <dbReference type="ARBA" id="ARBA00030398"/>
    </source>
</evidence>
<keyword evidence="10 17" id="KW-0067">ATP-binding</keyword>
<dbReference type="GO" id="GO:0005524">
    <property type="term" value="F:ATP binding"/>
    <property type="evidence" value="ECO:0007669"/>
    <property type="project" value="UniProtKB-UniRule"/>
</dbReference>
<proteinExistence type="inferred from homology"/>
<dbReference type="SUPFAM" id="SSF51984">
    <property type="entry name" value="MurCD N-terminal domain"/>
    <property type="match status" value="1"/>
</dbReference>
<evidence type="ECO:0000256" key="17">
    <source>
        <dbReference type="HAMAP-Rule" id="MF_00639"/>
    </source>
</evidence>
<dbReference type="UniPathway" id="UPA00219"/>
<dbReference type="Gene3D" id="3.90.190.20">
    <property type="entry name" value="Mur ligase, C-terminal domain"/>
    <property type="match status" value="1"/>
</dbReference>